<dbReference type="SUPFAM" id="SSF46785">
    <property type="entry name" value="Winged helix' DNA-binding domain"/>
    <property type="match status" value="1"/>
</dbReference>
<evidence type="ECO:0000256" key="3">
    <source>
        <dbReference type="ARBA" id="ARBA00023163"/>
    </source>
</evidence>
<dbReference type="InterPro" id="IPR036388">
    <property type="entry name" value="WH-like_DNA-bd_sf"/>
</dbReference>
<evidence type="ECO:0000256" key="2">
    <source>
        <dbReference type="ARBA" id="ARBA00023125"/>
    </source>
</evidence>
<dbReference type="InterPro" id="IPR036390">
    <property type="entry name" value="WH_DNA-bd_sf"/>
</dbReference>
<sequence length="143" mass="16821">MADQSQEESLMHIMSHLMKSYRHNVDLIIREFDVYPGQPPLLMRLFELNGQSQRELADQMNITPATLTVMIDRMQKTGLVQRKADSRDQRISRVFLTEKGRSAAVEVKKAIHDVEQRCFERFIPEEKLLLRRLLLHMRDNLTS</sequence>
<dbReference type="PANTHER" id="PTHR42756">
    <property type="entry name" value="TRANSCRIPTIONAL REGULATOR, MARR"/>
    <property type="match status" value="1"/>
</dbReference>
<comment type="caution">
    <text evidence="5">The sequence shown here is derived from an EMBL/GenBank/DDBJ whole genome shotgun (WGS) entry which is preliminary data.</text>
</comment>
<keyword evidence="6" id="KW-1185">Reference proteome</keyword>
<proteinExistence type="predicted"/>
<gene>
    <name evidence="5" type="ORF">GCM10010911_45390</name>
</gene>
<dbReference type="GO" id="GO:0003677">
    <property type="term" value="F:DNA binding"/>
    <property type="evidence" value="ECO:0007669"/>
    <property type="project" value="UniProtKB-KW"/>
</dbReference>
<name>A0A917DXZ0_9BACL</name>
<dbReference type="RefSeq" id="WP_188995191.1">
    <property type="nucleotide sequence ID" value="NZ_BMHP01000003.1"/>
</dbReference>
<keyword evidence="3" id="KW-0804">Transcription</keyword>
<dbReference type="SMART" id="SM00347">
    <property type="entry name" value="HTH_MARR"/>
    <property type="match status" value="1"/>
</dbReference>
<feature type="domain" description="HTH marR-type" evidence="4">
    <location>
        <begin position="7"/>
        <end position="139"/>
    </location>
</feature>
<protein>
    <submittedName>
        <fullName evidence="5">MarR family transcriptional regulator</fullName>
    </submittedName>
</protein>
<accession>A0A917DXZ0</accession>
<dbReference type="Proteomes" id="UP000612456">
    <property type="component" value="Unassembled WGS sequence"/>
</dbReference>
<dbReference type="InterPro" id="IPR000835">
    <property type="entry name" value="HTH_MarR-typ"/>
</dbReference>
<dbReference type="PRINTS" id="PR00598">
    <property type="entry name" value="HTHMARR"/>
</dbReference>
<evidence type="ECO:0000256" key="1">
    <source>
        <dbReference type="ARBA" id="ARBA00023015"/>
    </source>
</evidence>
<organism evidence="5 6">
    <name type="scientific">Paenibacillus nasutitermitis</name>
    <dbReference type="NCBI Taxonomy" id="1652958"/>
    <lineage>
        <taxon>Bacteria</taxon>
        <taxon>Bacillati</taxon>
        <taxon>Bacillota</taxon>
        <taxon>Bacilli</taxon>
        <taxon>Bacillales</taxon>
        <taxon>Paenibacillaceae</taxon>
        <taxon>Paenibacillus</taxon>
    </lineage>
</organism>
<dbReference type="AlphaFoldDB" id="A0A917DXZ0"/>
<dbReference type="Pfam" id="PF01047">
    <property type="entry name" value="MarR"/>
    <property type="match status" value="1"/>
</dbReference>
<evidence type="ECO:0000313" key="5">
    <source>
        <dbReference type="EMBL" id="GGD82196.1"/>
    </source>
</evidence>
<dbReference type="PANTHER" id="PTHR42756:SF1">
    <property type="entry name" value="TRANSCRIPTIONAL REPRESSOR OF EMRAB OPERON"/>
    <property type="match status" value="1"/>
</dbReference>
<evidence type="ECO:0000259" key="4">
    <source>
        <dbReference type="PROSITE" id="PS50995"/>
    </source>
</evidence>
<reference evidence="5" key="2">
    <citation type="submission" date="2020-09" db="EMBL/GenBank/DDBJ databases">
        <authorList>
            <person name="Sun Q."/>
            <person name="Zhou Y."/>
        </authorList>
    </citation>
    <scope>NUCLEOTIDE SEQUENCE</scope>
    <source>
        <strain evidence="5">CGMCC 1.15178</strain>
    </source>
</reference>
<keyword evidence="1" id="KW-0805">Transcription regulation</keyword>
<dbReference type="PROSITE" id="PS50995">
    <property type="entry name" value="HTH_MARR_2"/>
    <property type="match status" value="1"/>
</dbReference>
<dbReference type="Gene3D" id="1.10.10.10">
    <property type="entry name" value="Winged helix-like DNA-binding domain superfamily/Winged helix DNA-binding domain"/>
    <property type="match status" value="1"/>
</dbReference>
<keyword evidence="2" id="KW-0238">DNA-binding</keyword>
<dbReference type="GO" id="GO:0003700">
    <property type="term" value="F:DNA-binding transcription factor activity"/>
    <property type="evidence" value="ECO:0007669"/>
    <property type="project" value="InterPro"/>
</dbReference>
<evidence type="ECO:0000313" key="6">
    <source>
        <dbReference type="Proteomes" id="UP000612456"/>
    </source>
</evidence>
<reference evidence="5" key="1">
    <citation type="journal article" date="2014" name="Int. J. Syst. Evol. Microbiol.">
        <title>Complete genome sequence of Corynebacterium casei LMG S-19264T (=DSM 44701T), isolated from a smear-ripened cheese.</title>
        <authorList>
            <consortium name="US DOE Joint Genome Institute (JGI-PGF)"/>
            <person name="Walter F."/>
            <person name="Albersmeier A."/>
            <person name="Kalinowski J."/>
            <person name="Ruckert C."/>
        </authorList>
    </citation>
    <scope>NUCLEOTIDE SEQUENCE</scope>
    <source>
        <strain evidence="5">CGMCC 1.15178</strain>
    </source>
</reference>
<dbReference type="EMBL" id="BMHP01000003">
    <property type="protein sequence ID" value="GGD82196.1"/>
    <property type="molecule type" value="Genomic_DNA"/>
</dbReference>